<dbReference type="SUPFAM" id="SSF51569">
    <property type="entry name" value="Aldolase"/>
    <property type="match status" value="1"/>
</dbReference>
<name>A0A519BF76_ACIG2</name>
<organism evidence="4 5">
    <name type="scientific">Acididesulfobacter guangdongensis</name>
    <dbReference type="NCBI Taxonomy" id="2597225"/>
    <lineage>
        <taxon>Bacteria</taxon>
        <taxon>Deltaproteobacteria</taxon>
        <taxon>Candidatus Acidulodesulfobacterales</taxon>
        <taxon>Candidatus Acididesulfobacter</taxon>
    </lineage>
</organism>
<proteinExistence type="predicted"/>
<evidence type="ECO:0000313" key="4">
    <source>
        <dbReference type="EMBL" id="RZD15917.1"/>
    </source>
</evidence>
<dbReference type="AlphaFoldDB" id="A0A519BF76"/>
<dbReference type="NCBIfam" id="TIGR01361">
    <property type="entry name" value="DAHP_synth_Bsub"/>
    <property type="match status" value="1"/>
</dbReference>
<dbReference type="InterPro" id="IPR013785">
    <property type="entry name" value="Aldolase_TIM"/>
</dbReference>
<comment type="caution">
    <text evidence="4">The sequence shown here is derived from an EMBL/GenBank/DDBJ whole genome shotgun (WGS) entry which is preliminary data.</text>
</comment>
<feature type="domain" description="DAHP synthetase I/KDSA" evidence="2">
    <location>
        <begin position="84"/>
        <end position="327"/>
    </location>
</feature>
<dbReference type="Pfam" id="PF18152">
    <property type="entry name" value="DAHP_snth_FXD"/>
    <property type="match status" value="1"/>
</dbReference>
<feature type="domain" description="DAHP synthase ferredoxin-like" evidence="3">
    <location>
        <begin position="1"/>
        <end position="69"/>
    </location>
</feature>
<dbReference type="GO" id="GO:0009073">
    <property type="term" value="P:aromatic amino acid family biosynthetic process"/>
    <property type="evidence" value="ECO:0007669"/>
    <property type="project" value="InterPro"/>
</dbReference>
<dbReference type="NCBIfam" id="NF009239">
    <property type="entry name" value="PRK12595.1"/>
    <property type="match status" value="1"/>
</dbReference>
<gene>
    <name evidence="4" type="primary">aroF</name>
    <name evidence="4" type="ORF">EVJ46_06885</name>
</gene>
<dbReference type="InterPro" id="IPR052899">
    <property type="entry name" value="Class-I_DAHP_synthase"/>
</dbReference>
<dbReference type="InterPro" id="IPR006268">
    <property type="entry name" value="DAHP_syn_2"/>
</dbReference>
<keyword evidence="1 4" id="KW-0808">Transferase</keyword>
<dbReference type="InterPro" id="IPR006218">
    <property type="entry name" value="DAHP1/KDSA"/>
</dbReference>
<dbReference type="GO" id="GO:0003849">
    <property type="term" value="F:3-deoxy-7-phosphoheptulonate synthase activity"/>
    <property type="evidence" value="ECO:0007669"/>
    <property type="project" value="UniProtKB-EC"/>
</dbReference>
<evidence type="ECO:0000313" key="5">
    <source>
        <dbReference type="Proteomes" id="UP000316562"/>
    </source>
</evidence>
<dbReference type="Pfam" id="PF00793">
    <property type="entry name" value="DAHP_synth_1"/>
    <property type="match status" value="1"/>
</dbReference>
<dbReference type="NCBIfam" id="NF006421">
    <property type="entry name" value="PRK08673.1"/>
    <property type="match status" value="1"/>
</dbReference>
<dbReference type="Gene3D" id="3.30.70.1140">
    <property type="entry name" value="Phospho-2-dehydro-3-deoxyheptonate aldolase, domain 1"/>
    <property type="match status" value="1"/>
</dbReference>
<dbReference type="GO" id="GO:0016832">
    <property type="term" value="F:aldehyde-lyase activity"/>
    <property type="evidence" value="ECO:0007669"/>
    <property type="project" value="InterPro"/>
</dbReference>
<evidence type="ECO:0000259" key="2">
    <source>
        <dbReference type="Pfam" id="PF00793"/>
    </source>
</evidence>
<dbReference type="InterPro" id="IPR041071">
    <property type="entry name" value="DAHP_snth_FXD"/>
</dbReference>
<dbReference type="Proteomes" id="UP000316562">
    <property type="component" value="Unassembled WGS sequence"/>
</dbReference>
<sequence length="340" mass="36875">MILVLKKNTTENEFNYILKKIESAGLKPHISKGEEVTIIGCIGVEDAVKDFFSEAKALPGVDKAIRITKPYKLASKEIGKEKTVIKVGDNVAFGSEKIVLIAGPCAIESLEGLIGIAEHVKEAGAAVLRGGAFKPRTSPYSFQGLGEEGLKYMQKAKEKTGMLIATEVMDPRDLDLICSYADILQIGARNMQNFRLLQEVGKVKKPVILKRGLCSTIQEFLMSAEYIMSNGNEEVILCERGIRTYETATRNTLDLSAIPVLKQLSHLPVIVDPSHAAGTWQYVGPLSLAAIAVGADGLMIEVHPVPEEAFSDGAQSLKYDTFQDIITKGRKVAAAVGRSI</sequence>
<dbReference type="EC" id="2.5.1.54" evidence="4"/>
<protein>
    <submittedName>
        <fullName evidence="4">3-deoxy-7-phosphoheptulonate synthase</fullName>
        <ecNumber evidence="4">2.5.1.54</ecNumber>
    </submittedName>
</protein>
<evidence type="ECO:0000259" key="3">
    <source>
        <dbReference type="Pfam" id="PF18152"/>
    </source>
</evidence>
<evidence type="ECO:0000256" key="1">
    <source>
        <dbReference type="ARBA" id="ARBA00022679"/>
    </source>
</evidence>
<dbReference type="EMBL" id="SGBC01000003">
    <property type="protein sequence ID" value="RZD15917.1"/>
    <property type="molecule type" value="Genomic_DNA"/>
</dbReference>
<dbReference type="PANTHER" id="PTHR43018">
    <property type="entry name" value="PHOSPHO-2-DEHYDRO-3-DEOXYHEPTONATE ALDOLASE"/>
    <property type="match status" value="1"/>
</dbReference>
<dbReference type="PANTHER" id="PTHR43018:SF2">
    <property type="entry name" value="PHOSPHO-2-DEHYDRO-3-DEOXYHEPTONATE ALDOLASE"/>
    <property type="match status" value="1"/>
</dbReference>
<reference evidence="4 5" key="1">
    <citation type="journal article" date="2019" name="ISME J.">
        <title>Insights into ecological role of a new deltaproteobacterial order Candidatus Acidulodesulfobacterales by metagenomics and metatranscriptomics.</title>
        <authorList>
            <person name="Tan S."/>
            <person name="Liu J."/>
            <person name="Fang Y."/>
            <person name="Hedlund B.P."/>
            <person name="Lian Z.H."/>
            <person name="Huang L.Y."/>
            <person name="Li J.T."/>
            <person name="Huang L.N."/>
            <person name="Li W.J."/>
            <person name="Jiang H.C."/>
            <person name="Dong H.L."/>
            <person name="Shu W.S."/>
        </authorList>
    </citation>
    <scope>NUCLEOTIDE SEQUENCE [LARGE SCALE GENOMIC DNA]</scope>
    <source>
        <strain evidence="4">AP2</strain>
    </source>
</reference>
<accession>A0A519BF76</accession>
<dbReference type="Gene3D" id="3.20.20.70">
    <property type="entry name" value="Aldolase class I"/>
    <property type="match status" value="1"/>
</dbReference>